<feature type="domain" description="STAS" evidence="1">
    <location>
        <begin position="3"/>
        <end position="109"/>
    </location>
</feature>
<dbReference type="InterPro" id="IPR002645">
    <property type="entry name" value="STAS_dom"/>
</dbReference>
<protein>
    <submittedName>
        <fullName evidence="2">STAS domain-containing protein</fullName>
    </submittedName>
</protein>
<dbReference type="RefSeq" id="WP_141200031.1">
    <property type="nucleotide sequence ID" value="NZ_CP041186.1"/>
</dbReference>
<dbReference type="Gene3D" id="3.30.750.24">
    <property type="entry name" value="STAS domain"/>
    <property type="match status" value="1"/>
</dbReference>
<dbReference type="PANTHER" id="PTHR33495">
    <property type="entry name" value="ANTI-SIGMA FACTOR ANTAGONIST TM_1081-RELATED-RELATED"/>
    <property type="match status" value="1"/>
</dbReference>
<evidence type="ECO:0000313" key="3">
    <source>
        <dbReference type="Proteomes" id="UP000315995"/>
    </source>
</evidence>
<evidence type="ECO:0000259" key="1">
    <source>
        <dbReference type="PROSITE" id="PS50801"/>
    </source>
</evidence>
<dbReference type="GO" id="GO:0043856">
    <property type="term" value="F:anti-sigma factor antagonist activity"/>
    <property type="evidence" value="ECO:0007669"/>
    <property type="project" value="TreeGrafter"/>
</dbReference>
<dbReference type="PANTHER" id="PTHR33495:SF15">
    <property type="entry name" value="STAS DOMAIN-CONTAINING PROTEIN"/>
    <property type="match status" value="1"/>
</dbReference>
<dbReference type="SUPFAM" id="SSF52091">
    <property type="entry name" value="SpoIIaa-like"/>
    <property type="match status" value="1"/>
</dbReference>
<dbReference type="Proteomes" id="UP000315995">
    <property type="component" value="Chromosome"/>
</dbReference>
<evidence type="ECO:0000313" key="2">
    <source>
        <dbReference type="EMBL" id="QDG53577.1"/>
    </source>
</evidence>
<dbReference type="OrthoDB" id="5460470at2"/>
<dbReference type="CDD" id="cd07043">
    <property type="entry name" value="STAS_anti-anti-sigma_factors"/>
    <property type="match status" value="1"/>
</dbReference>
<keyword evidence="3" id="KW-1185">Reference proteome</keyword>
<accession>A0A5B8YC20</accession>
<sequence length="109" mass="12367">MTITVRTNEARAELIIKVRGRFDFELYREFREAYDQEPAPASRFVVDLVEATYIDSSALGMLLLLREYAAETNGQVALQVRSGSVARILRVANFDQLFEFEELSGSRAS</sequence>
<dbReference type="EMBL" id="CP041186">
    <property type="protein sequence ID" value="QDG53577.1"/>
    <property type="molecule type" value="Genomic_DNA"/>
</dbReference>
<dbReference type="Pfam" id="PF13466">
    <property type="entry name" value="STAS_2"/>
    <property type="match status" value="1"/>
</dbReference>
<dbReference type="InterPro" id="IPR036513">
    <property type="entry name" value="STAS_dom_sf"/>
</dbReference>
<proteinExistence type="predicted"/>
<accession>A0A4Y6PZZ7</accession>
<reference evidence="2 3" key="1">
    <citation type="submission" date="2019-06" db="EMBL/GenBank/DDBJ databases">
        <title>Persicimonas caeni gen. nov., sp. nov., a predatory bacterium isolated from solar saltern.</title>
        <authorList>
            <person name="Wang S."/>
        </authorList>
    </citation>
    <scope>NUCLEOTIDE SEQUENCE [LARGE SCALE GENOMIC DNA]</scope>
    <source>
        <strain evidence="2 3">YN101</strain>
    </source>
</reference>
<organism evidence="2 3">
    <name type="scientific">Persicimonas caeni</name>
    <dbReference type="NCBI Taxonomy" id="2292766"/>
    <lineage>
        <taxon>Bacteria</taxon>
        <taxon>Deltaproteobacteria</taxon>
        <taxon>Bradymonadales</taxon>
        <taxon>Bradymonadaceae</taxon>
        <taxon>Persicimonas</taxon>
    </lineage>
</organism>
<dbReference type="AlphaFoldDB" id="A0A4Y6PZZ7"/>
<name>A0A4Y6PZZ7_PERCE</name>
<dbReference type="InterPro" id="IPR058548">
    <property type="entry name" value="MlaB-like_STAS"/>
</dbReference>
<gene>
    <name evidence="2" type="ORF">FIV42_23375</name>
</gene>
<dbReference type="PROSITE" id="PS50801">
    <property type="entry name" value="STAS"/>
    <property type="match status" value="1"/>
</dbReference>